<comment type="caution">
    <text evidence="2">The sequence shown here is derived from an EMBL/GenBank/DDBJ whole genome shotgun (WGS) entry which is preliminary data.</text>
</comment>
<dbReference type="Proteomes" id="UP000053237">
    <property type="component" value="Unassembled WGS sequence"/>
</dbReference>
<evidence type="ECO:0000313" key="3">
    <source>
        <dbReference type="Proteomes" id="UP000053237"/>
    </source>
</evidence>
<keyword evidence="1" id="KW-0812">Transmembrane</keyword>
<feature type="transmembrane region" description="Helical" evidence="1">
    <location>
        <begin position="73"/>
        <end position="94"/>
    </location>
</feature>
<evidence type="ECO:0000313" key="2">
    <source>
        <dbReference type="EMBL" id="CCI11034.1"/>
    </source>
</evidence>
<sequence length="205" mass="22950">MFNGDSKLTPRSSIAEPLSPKALAQHAPSTVQGSLLADLSQYSDQEPAAQSTPIVCDRSESYAKTHSRACTDVVFLIAFFLYWTGLLVLGVYAWTRGTNVEFAKYIRNGVDFQGNECLEGHYLYFPDFRKTPEFGICIAQCPLRDNQLITVTLPTRNDTSTHAKTLMRNVTFETYATHTWAYICAPANGMNFYIPRRSLDILICG</sequence>
<reference evidence="2 3" key="1">
    <citation type="submission" date="2012-05" db="EMBL/GenBank/DDBJ databases">
        <title>Recombination and specialization in a pathogen metapopulation.</title>
        <authorList>
            <person name="Gardiner A."/>
            <person name="Kemen E."/>
            <person name="Schultz-Larsen T."/>
            <person name="MacLean D."/>
            <person name="Van Oosterhout C."/>
            <person name="Jones J.D.G."/>
        </authorList>
    </citation>
    <scope>NUCLEOTIDE SEQUENCE [LARGE SCALE GENOMIC DNA]</scope>
    <source>
        <strain evidence="2 3">Ac Nc2</strain>
    </source>
</reference>
<dbReference type="OrthoDB" id="420519at2759"/>
<protein>
    <submittedName>
        <fullName evidence="2">Uncharacterized protein</fullName>
    </submittedName>
</protein>
<gene>
    <name evidence="2" type="ORF">BN9_122620</name>
</gene>
<dbReference type="InParanoid" id="A0A024FWL6"/>
<dbReference type="EMBL" id="CAIX01000519">
    <property type="protein sequence ID" value="CCI11034.1"/>
    <property type="molecule type" value="Genomic_DNA"/>
</dbReference>
<proteinExistence type="predicted"/>
<keyword evidence="3" id="KW-1185">Reference proteome</keyword>
<keyword evidence="1" id="KW-0472">Membrane</keyword>
<name>A0A024FWL6_9STRA</name>
<keyword evidence="1" id="KW-1133">Transmembrane helix</keyword>
<evidence type="ECO:0000256" key="1">
    <source>
        <dbReference type="SAM" id="Phobius"/>
    </source>
</evidence>
<dbReference type="AlphaFoldDB" id="A0A024FWL6"/>
<organism evidence="2 3">
    <name type="scientific">Albugo candida</name>
    <dbReference type="NCBI Taxonomy" id="65357"/>
    <lineage>
        <taxon>Eukaryota</taxon>
        <taxon>Sar</taxon>
        <taxon>Stramenopiles</taxon>
        <taxon>Oomycota</taxon>
        <taxon>Peronosporomycetes</taxon>
        <taxon>Albuginales</taxon>
        <taxon>Albuginaceae</taxon>
        <taxon>Albugo</taxon>
    </lineage>
</organism>
<accession>A0A024FWL6</accession>